<dbReference type="AlphaFoldDB" id="A0AAE0Z7M7"/>
<reference evidence="1" key="1">
    <citation type="journal article" date="2023" name="G3 (Bethesda)">
        <title>A reference genome for the long-term kleptoplast-retaining sea slug Elysia crispata morphotype clarki.</title>
        <authorList>
            <person name="Eastman K.E."/>
            <person name="Pendleton A.L."/>
            <person name="Shaikh M.A."/>
            <person name="Suttiyut T."/>
            <person name="Ogas R."/>
            <person name="Tomko P."/>
            <person name="Gavelis G."/>
            <person name="Widhalm J.R."/>
            <person name="Wisecaver J.H."/>
        </authorList>
    </citation>
    <scope>NUCLEOTIDE SEQUENCE</scope>
    <source>
        <strain evidence="1">ECLA1</strain>
    </source>
</reference>
<comment type="caution">
    <text evidence="1">The sequence shown here is derived from an EMBL/GenBank/DDBJ whole genome shotgun (WGS) entry which is preliminary data.</text>
</comment>
<accession>A0AAE0Z7M7</accession>
<dbReference type="Proteomes" id="UP001283361">
    <property type="component" value="Unassembled WGS sequence"/>
</dbReference>
<protein>
    <submittedName>
        <fullName evidence="1">Uncharacterized protein</fullName>
    </submittedName>
</protein>
<keyword evidence="2" id="KW-1185">Reference proteome</keyword>
<sequence length="93" mass="10365">MELALSTDPEFILTHGRDRPGFEQEYCHGGYLDDTCHNTSMPPPSSDPGSTVEKPCAYRSNLTPHQMKKKITTNLKDVYYCNTNTPRSVASGI</sequence>
<evidence type="ECO:0000313" key="2">
    <source>
        <dbReference type="Proteomes" id="UP001283361"/>
    </source>
</evidence>
<evidence type="ECO:0000313" key="1">
    <source>
        <dbReference type="EMBL" id="KAK3763806.1"/>
    </source>
</evidence>
<dbReference type="EMBL" id="JAWDGP010004498">
    <property type="protein sequence ID" value="KAK3763806.1"/>
    <property type="molecule type" value="Genomic_DNA"/>
</dbReference>
<gene>
    <name evidence="1" type="ORF">RRG08_020725</name>
</gene>
<name>A0AAE0Z7M7_9GAST</name>
<organism evidence="1 2">
    <name type="scientific">Elysia crispata</name>
    <name type="common">lettuce slug</name>
    <dbReference type="NCBI Taxonomy" id="231223"/>
    <lineage>
        <taxon>Eukaryota</taxon>
        <taxon>Metazoa</taxon>
        <taxon>Spiralia</taxon>
        <taxon>Lophotrochozoa</taxon>
        <taxon>Mollusca</taxon>
        <taxon>Gastropoda</taxon>
        <taxon>Heterobranchia</taxon>
        <taxon>Euthyneura</taxon>
        <taxon>Panpulmonata</taxon>
        <taxon>Sacoglossa</taxon>
        <taxon>Placobranchoidea</taxon>
        <taxon>Plakobranchidae</taxon>
        <taxon>Elysia</taxon>
    </lineage>
</organism>
<proteinExistence type="predicted"/>